<protein>
    <submittedName>
        <fullName evidence="1">CRISPR type III-A/MTUBE-associated RAMP protein Csm4</fullName>
    </submittedName>
</protein>
<accession>A0A174GEH5</accession>
<reference evidence="1 2" key="1">
    <citation type="submission" date="2015-09" db="EMBL/GenBank/DDBJ databases">
        <authorList>
            <consortium name="Pathogen Informatics"/>
        </authorList>
    </citation>
    <scope>NUCLEOTIDE SEQUENCE [LARGE SCALE GENOMIC DNA]</scope>
    <source>
        <strain evidence="1 2">2789STDY5834876</strain>
    </source>
</reference>
<dbReference type="AlphaFoldDB" id="A0A174GEH5"/>
<evidence type="ECO:0000313" key="1">
    <source>
        <dbReference type="EMBL" id="CUO59416.1"/>
    </source>
</evidence>
<dbReference type="STRING" id="39482.ERS852491_02683"/>
<sequence>MAIQKAVVTERYMYRLNKAGERNVRNYKIVLKATGAITQLPDSQKVFGALTTMYAETNGNEKAAKMVKAVLDKTIHLALSSVMPLHYFPMPQDYVVDKLAEKISEAVSLKEQRAAVKERAFIREWDLRRVMENPETCSDLYPYIKQSDGQQLRASMESVIYGVEGLETKLYTVPFLKLQEVKRNKDGRKLMDSVNEFCFYLQGDENKLIESVLDVIKELVQNGTSLILGKRASQGLNKYRVTDVQPIKLPNANYYLNLGMLLPDKIDYGSSTLKLFTSERRPFAMQGGWNQTCGKYFISFIDSGSVISLQNGVGEAGKCVPSPFNKMRDIVFGNAFLYPIVQRKEGKG</sequence>
<dbReference type="Proteomes" id="UP000095544">
    <property type="component" value="Unassembled WGS sequence"/>
</dbReference>
<dbReference type="EMBL" id="CYZU01000024">
    <property type="protein sequence ID" value="CUO59416.1"/>
    <property type="molecule type" value="Genomic_DNA"/>
</dbReference>
<name>A0A174GEH5_9FIRM</name>
<proteinExistence type="predicted"/>
<gene>
    <name evidence="1" type="ORF">ERS852491_02683</name>
</gene>
<evidence type="ECO:0000313" key="2">
    <source>
        <dbReference type="Proteomes" id="UP000095544"/>
    </source>
</evidence>
<organism evidence="1 2">
    <name type="scientific">Faecalicatena contorta</name>
    <dbReference type="NCBI Taxonomy" id="39482"/>
    <lineage>
        <taxon>Bacteria</taxon>
        <taxon>Bacillati</taxon>
        <taxon>Bacillota</taxon>
        <taxon>Clostridia</taxon>
        <taxon>Lachnospirales</taxon>
        <taxon>Lachnospiraceae</taxon>
        <taxon>Faecalicatena</taxon>
    </lineage>
</organism>